<sequence>MLKMGAAFAECRSEANAQTIFVVMFGPIQLGYTTDFLQQFVTVDETWIHHHTPPSRFSLPGRNTDVEETLGQVLPGRNTDVGETLNQVCYVKEGFHFLKERMSENEQAGGRDGRRPSPSRNRRRNERRQQRSTLTVSVNRERIAVPQNRAVNISNPDNVMSRAAGDRNIVNPSRLLARPALPPPIVGAAHPINLPAPVIRPAGAAHPDNLPPPIPPAGVQVPPAQRARYLCVVCRRFFNVIVPNGPRVCPNCRQNEGDGLNPMVEREQRQQLFRHFFR</sequence>
<proteinExistence type="predicted"/>
<evidence type="ECO:0000313" key="3">
    <source>
        <dbReference type="Proteomes" id="UP000886998"/>
    </source>
</evidence>
<name>A0A8X7BVF6_9ARAC</name>
<comment type="caution">
    <text evidence="2">The sequence shown here is derived from an EMBL/GenBank/DDBJ whole genome shotgun (WGS) entry which is preliminary data.</text>
</comment>
<gene>
    <name evidence="2" type="ORF">TNIN_442651</name>
</gene>
<evidence type="ECO:0000313" key="2">
    <source>
        <dbReference type="EMBL" id="GFY44087.1"/>
    </source>
</evidence>
<dbReference type="Proteomes" id="UP000886998">
    <property type="component" value="Unassembled WGS sequence"/>
</dbReference>
<evidence type="ECO:0000256" key="1">
    <source>
        <dbReference type="SAM" id="MobiDB-lite"/>
    </source>
</evidence>
<protein>
    <submittedName>
        <fullName evidence="2">Uncharacterized protein</fullName>
    </submittedName>
</protein>
<dbReference type="EMBL" id="BMAV01004045">
    <property type="protein sequence ID" value="GFY44087.1"/>
    <property type="molecule type" value="Genomic_DNA"/>
</dbReference>
<feature type="compositionally biased region" description="Basic and acidic residues" evidence="1">
    <location>
        <begin position="102"/>
        <end position="115"/>
    </location>
</feature>
<keyword evidence="3" id="KW-1185">Reference proteome</keyword>
<feature type="region of interest" description="Disordered" evidence="1">
    <location>
        <begin position="102"/>
        <end position="135"/>
    </location>
</feature>
<organism evidence="2 3">
    <name type="scientific">Trichonephila inaurata madagascariensis</name>
    <dbReference type="NCBI Taxonomy" id="2747483"/>
    <lineage>
        <taxon>Eukaryota</taxon>
        <taxon>Metazoa</taxon>
        <taxon>Ecdysozoa</taxon>
        <taxon>Arthropoda</taxon>
        <taxon>Chelicerata</taxon>
        <taxon>Arachnida</taxon>
        <taxon>Araneae</taxon>
        <taxon>Araneomorphae</taxon>
        <taxon>Entelegynae</taxon>
        <taxon>Araneoidea</taxon>
        <taxon>Nephilidae</taxon>
        <taxon>Trichonephila</taxon>
        <taxon>Trichonephila inaurata</taxon>
    </lineage>
</organism>
<accession>A0A8X7BVF6</accession>
<dbReference type="AlphaFoldDB" id="A0A8X7BVF6"/>
<reference evidence="2" key="1">
    <citation type="submission" date="2020-08" db="EMBL/GenBank/DDBJ databases">
        <title>Multicomponent nature underlies the extraordinary mechanical properties of spider dragline silk.</title>
        <authorList>
            <person name="Kono N."/>
            <person name="Nakamura H."/>
            <person name="Mori M."/>
            <person name="Yoshida Y."/>
            <person name="Ohtoshi R."/>
            <person name="Malay A.D."/>
            <person name="Moran D.A.P."/>
            <person name="Tomita M."/>
            <person name="Numata K."/>
            <person name="Arakawa K."/>
        </authorList>
    </citation>
    <scope>NUCLEOTIDE SEQUENCE</scope>
</reference>